<sequence length="1146" mass="125149">MSDKADGAIPETFPGVTDEKVLETLRELPGALQWALHWFYSWGFADAPMAELRTQALGSTKQLRQAKSGLSKFGARDLSWNRNAIPVADGERLVMFCIRLGVAVGKVAGIWGRWSGPRGIYGETFARPLAEAASDRGEDYLLKLGKQIEAAWHHRGYPEEFLRYFDLFGLDPLPEGLYAQTWFRVADEQRQGEVTDMVDLSPDRVRPNLLVLSELSAPHREHVIPMFRFGTDIGAVTRSEALDTVLGLVAGAPGPGIRKEWIAELPGLELTDTEIHDRTDELMLILGMADAPTIEYLGTRMAAVIDDDALPDLVTMTLLTKPAKAKKAVFGTLQKRPVPAPETRGIIAALLADLREDSKLTKALDALDKAWGMDSAAAESAFSPEILEWTSTPQLWEVPHFDPGPATPENLAETAAAMSIRHDPLDVERCLATLLPVARINVDDAVAAFRGIYWTDWLKGDTWPGNWIIGGFVSSGVKDGLSTKPERPVEARDILVSFLYENLPVVLSMPSFVDMRITFTDLVDRLQIYADEGKDAVGADLTLALLRLDLATVTDALRNRLAEIAPIQLYGGSYTNFTAQDAVLDYLEHPVGEETVAGANRIRRTTSLAVRAEVLAGNDGTRPWRDVVDDDGALELWPNFLPALTGLPLRRITGRPRTHLRSPDYTDPTMGGLMLQAARRPVPFGAGGAVNMVSALRYPLEKTRETAWQAVQDAWSRGLLVPGVASTEMLDWEGTPGHFASFAEVLRDIAEQGMLPLAWAMLDDLTWYASGRNRIPAGIDVAVDVMGRLLPSVQAAVASGSVDASTVLELRGLRTLAQRKGTSKAVVQAREVVALAGPTPSSAADVETRLEVTASNNDDVFGSAAFKAWSFDDVWARDIHWDQSIADGTGDGVEVAFDELQNRFVKGEKYTVLYLTLPDDVGVRYVAIGAMKSLLVVRQTCDRETGTWLPEKPDPRKGRLELVAGERGEVLIKEPSYKGSFRGADHTDVNIPYIDVTATALLVKLRRLDKHSAAYGRGWMSELDINPAQVQRVVRRVLGYPLVGGQIVKALELFPDSLPVFWPILTEAVGYSADLVESGGKAPRWLSRVLDVCALSQPALEEAERRGLVPKGTASFPGLDKLAAAKGSAAGLKKARALVARFETEG</sequence>
<reference evidence="1" key="2">
    <citation type="submission" date="2021-04" db="EMBL/GenBank/DDBJ databases">
        <authorList>
            <person name="Gilroy R."/>
        </authorList>
    </citation>
    <scope>NUCLEOTIDE SEQUENCE</scope>
    <source>
        <strain evidence="1">CHK32-1732</strain>
    </source>
</reference>
<reference evidence="1" key="1">
    <citation type="journal article" date="2021" name="PeerJ">
        <title>Extensive microbial diversity within the chicken gut microbiome revealed by metagenomics and culture.</title>
        <authorList>
            <person name="Gilroy R."/>
            <person name="Ravi A."/>
            <person name="Getino M."/>
            <person name="Pursley I."/>
            <person name="Horton D.L."/>
            <person name="Alikhan N.F."/>
            <person name="Baker D."/>
            <person name="Gharbi K."/>
            <person name="Hall N."/>
            <person name="Watson M."/>
            <person name="Adriaenssens E.M."/>
            <person name="Foster-Nyarko E."/>
            <person name="Jarju S."/>
            <person name="Secka A."/>
            <person name="Antonio M."/>
            <person name="Oren A."/>
            <person name="Chaudhuri R.R."/>
            <person name="La Ragione R."/>
            <person name="Hildebrand F."/>
            <person name="Pallen M.J."/>
        </authorList>
    </citation>
    <scope>NUCLEOTIDE SEQUENCE</scope>
    <source>
        <strain evidence="1">CHK32-1732</strain>
    </source>
</reference>
<comment type="caution">
    <text evidence="1">The sequence shown here is derived from an EMBL/GenBank/DDBJ whole genome shotgun (WGS) entry which is preliminary data.</text>
</comment>
<dbReference type="AlphaFoldDB" id="A0A9D1RNC3"/>
<dbReference type="EMBL" id="DXGC01000022">
    <property type="protein sequence ID" value="HIW90550.1"/>
    <property type="molecule type" value="Genomic_DNA"/>
</dbReference>
<accession>A0A9D1RNC3</accession>
<dbReference type="Proteomes" id="UP000824190">
    <property type="component" value="Unassembled WGS sequence"/>
</dbReference>
<proteinExistence type="predicted"/>
<gene>
    <name evidence="1" type="ORF">H9870_02660</name>
</gene>
<organism evidence="1 2">
    <name type="scientific">Candidatus Corynebacterium avicola</name>
    <dbReference type="NCBI Taxonomy" id="2838527"/>
    <lineage>
        <taxon>Bacteria</taxon>
        <taxon>Bacillati</taxon>
        <taxon>Actinomycetota</taxon>
        <taxon>Actinomycetes</taxon>
        <taxon>Mycobacteriales</taxon>
        <taxon>Corynebacteriaceae</taxon>
        <taxon>Corynebacterium</taxon>
    </lineage>
</organism>
<evidence type="ECO:0000313" key="1">
    <source>
        <dbReference type="EMBL" id="HIW90550.1"/>
    </source>
</evidence>
<name>A0A9D1RNC3_9CORY</name>
<evidence type="ECO:0000313" key="2">
    <source>
        <dbReference type="Proteomes" id="UP000824190"/>
    </source>
</evidence>
<protein>
    <submittedName>
        <fullName evidence="1">Uncharacterized protein</fullName>
    </submittedName>
</protein>